<sequence>MKRIFSGDSKATDSPTTNPGLMSPSNFGASFGSHLKVNTTVKKKLSDSSPSSPIENSPVSPELVPILTLLNAHSHRRYHEGVFLILQDLKNDGTHAARKWKDVYGVLLGTQLALWDAKELAEFTDPSSPVSERKLKEVASKPTYINLTDATLRTLDSSDNIVMESGKSLTNALVVSTTLKNRYFLQFGNKESFHKWNATIRLCLYECSSLQGAYTGAFISSRGAKLGDIRILLTNRKYDYKDWVSVRFGAGMPWKRCYAVISQSNSRKKNNFGEINLYENDKKVKKNHAMATIVEAKALSAVYPSSPKLIDSSTIIKIEGSVKFEKKEAAQEKDVFIMPEKHQAVPSYDTIIRFLIPAMDTFKLYGRPEKLLSSKNDPHSLLFGLPVLPHIYYLEVEDLFPLTNSMSSLHWSKNEWREHISDILQKKLSQGYSGCGSVSSITSPLPSPFLGSAELFERTDGVLSPKVSYGSKSSSNNSSKNRSKNSLPKRERGRMPSSADRDFDSPDFPIMKNNSPSSTMSGSPQKTTTPTAASSRTRVIEASPYGKPRQPKPFMSSKNDSPSDRAKSRTHPYVDNGMDKTAYEPAESRGMASNGAFDDNDVDSSLKKVRNMKLDIPESNFDKFKTDKNLLSVDSNLSNEKKLSVASDLSSIYEKYSNGPFGHTEAPKGSSDEAYLRFQRASVHPEEAYDSRDSFSKSDFSNNDEDDHAVLQELNSLTQRINELGMESINSNSDSDKMNGSYSQMELGNYNNEDDTNLFDPDFMAQDQLHAEERDYNKDDDRSPLVTTPADIEPAGLGIVPNNNIERQHIREQRPPREVQRRSPEKAFNPPQMDNPYAKPGATVRTSPVRTNRRSPQKNQPMMPAQQTSYYPQPTANNDPNGMYATNNQPMVSPRNGKPRVPAGPHNQGWNNRPSPSNPYQHPSPAPQPQPQRPLGNPYATANNRPNMPMQYPPQMTAQYPPPNTNFTPAPQHMHLPILPPQQTNRSHQPYAMNTHMGSPSGYNGAAPLSPLQAGNIYSNNRSQPPWPTPNSPYNNHRPPPNMNQRQGNGNAGPYYPPAPQSNHHRARPQEKEGFSQFMPSATTKNPYAQ</sequence>
<protein>
    <recommendedName>
        <fullName evidence="2">PH domain-containing protein</fullName>
    </recommendedName>
</protein>
<feature type="compositionally biased region" description="Basic and acidic residues" evidence="1">
    <location>
        <begin position="684"/>
        <end position="696"/>
    </location>
</feature>
<evidence type="ECO:0000313" key="4">
    <source>
        <dbReference type="Proteomes" id="UP000501346"/>
    </source>
</evidence>
<feature type="compositionally biased region" description="Basic and acidic residues" evidence="1">
    <location>
        <begin position="488"/>
        <end position="504"/>
    </location>
</feature>
<keyword evidence="4" id="KW-1185">Reference proteome</keyword>
<feature type="compositionally biased region" description="Polar residues" evidence="1">
    <location>
        <begin position="12"/>
        <end position="28"/>
    </location>
</feature>
<feature type="compositionally biased region" description="Basic and acidic residues" evidence="1">
    <location>
        <begin position="806"/>
        <end position="825"/>
    </location>
</feature>
<dbReference type="Pfam" id="PF25381">
    <property type="entry name" value="PH_26"/>
    <property type="match status" value="1"/>
</dbReference>
<feature type="compositionally biased region" description="Polar residues" evidence="1">
    <location>
        <begin position="512"/>
        <end position="526"/>
    </location>
</feature>
<evidence type="ECO:0000259" key="2">
    <source>
        <dbReference type="PROSITE" id="PS50003"/>
    </source>
</evidence>
<gene>
    <name evidence="3" type="ORF">GRS66_010201</name>
</gene>
<accession>A0A6C1EF17</accession>
<proteinExistence type="predicted"/>
<feature type="region of interest" description="Disordered" evidence="1">
    <location>
        <begin position="994"/>
        <end position="1090"/>
    </location>
</feature>
<feature type="compositionally biased region" description="Low complexity" evidence="1">
    <location>
        <begin position="466"/>
        <end position="486"/>
    </location>
</feature>
<dbReference type="OrthoDB" id="5563754at2759"/>
<dbReference type="PROSITE" id="PS50003">
    <property type="entry name" value="PH_DOMAIN"/>
    <property type="match status" value="1"/>
</dbReference>
<feature type="domain" description="PH" evidence="2">
    <location>
        <begin position="76"/>
        <end position="205"/>
    </location>
</feature>
<feature type="region of interest" description="Disordered" evidence="1">
    <location>
        <begin position="1"/>
        <end position="31"/>
    </location>
</feature>
<dbReference type="SMART" id="SM00233">
    <property type="entry name" value="PH"/>
    <property type="match status" value="1"/>
</dbReference>
<dbReference type="Proteomes" id="UP000501346">
    <property type="component" value="Chromosome SeXIV"/>
</dbReference>
<feature type="region of interest" description="Disordered" evidence="1">
    <location>
        <begin position="773"/>
        <end position="948"/>
    </location>
</feature>
<dbReference type="InterPro" id="IPR058155">
    <property type="entry name" value="Skg3/CAF120-like_PH"/>
</dbReference>
<feature type="compositionally biased region" description="Low complexity" evidence="1">
    <location>
        <begin position="527"/>
        <end position="537"/>
    </location>
</feature>
<dbReference type="EMBL" id="CP049011">
    <property type="protein sequence ID" value="QID87521.1"/>
    <property type="molecule type" value="Genomic_DNA"/>
</dbReference>
<feature type="compositionally biased region" description="Polar residues" evidence="1">
    <location>
        <begin position="857"/>
        <end position="891"/>
    </location>
</feature>
<feature type="compositionally biased region" description="Basic and acidic residues" evidence="1">
    <location>
        <begin position="773"/>
        <end position="783"/>
    </location>
</feature>
<feature type="region of interest" description="Disordered" evidence="1">
    <location>
        <begin position="684"/>
        <end position="704"/>
    </location>
</feature>
<evidence type="ECO:0000256" key="1">
    <source>
        <dbReference type="SAM" id="MobiDB-lite"/>
    </source>
</evidence>
<organism evidence="3 4">
    <name type="scientific">Saccharomyces pastorianus</name>
    <name type="common">Lager yeast</name>
    <name type="synonym">Saccharomyces cerevisiae x Saccharomyces eubayanus</name>
    <dbReference type="NCBI Taxonomy" id="27292"/>
    <lineage>
        <taxon>Eukaryota</taxon>
        <taxon>Fungi</taxon>
        <taxon>Dikarya</taxon>
        <taxon>Ascomycota</taxon>
        <taxon>Saccharomycotina</taxon>
        <taxon>Saccharomycetes</taxon>
        <taxon>Saccharomycetales</taxon>
        <taxon>Saccharomycetaceae</taxon>
        <taxon>Saccharomyces</taxon>
    </lineage>
</organism>
<dbReference type="AlphaFoldDB" id="A0A6C1EF17"/>
<dbReference type="SUPFAM" id="SSF50729">
    <property type="entry name" value="PH domain-like"/>
    <property type="match status" value="1"/>
</dbReference>
<feature type="compositionally biased region" description="Pro residues" evidence="1">
    <location>
        <begin position="922"/>
        <end position="932"/>
    </location>
</feature>
<dbReference type="Pfam" id="PF00169">
    <property type="entry name" value="PH"/>
    <property type="match status" value="1"/>
</dbReference>
<evidence type="ECO:0000313" key="3">
    <source>
        <dbReference type="EMBL" id="QID87521.1"/>
    </source>
</evidence>
<reference evidence="3 4" key="1">
    <citation type="journal article" date="2019" name="BMC Genomics">
        <title>Chromosome level assembly and comparative genome analysis confirm lager-brewing yeasts originated from a single hybridization.</title>
        <authorList>
            <person name="Salazar A.N."/>
            <person name="Gorter de Vries A.R."/>
            <person name="van den Broek M."/>
            <person name="Brouwers N."/>
            <person name="de la Torre Cortes P."/>
            <person name="Kuijpers N.G.A."/>
            <person name="Daran J.G."/>
            <person name="Abeel T."/>
        </authorList>
    </citation>
    <scope>NUCLEOTIDE SEQUENCE [LARGE SCALE GENOMIC DNA]</scope>
    <source>
        <strain evidence="3 4">CBS 1483</strain>
    </source>
</reference>
<feature type="region of interest" description="Disordered" evidence="1">
    <location>
        <begin position="466"/>
        <end position="581"/>
    </location>
</feature>
<feature type="compositionally biased region" description="Polar residues" evidence="1">
    <location>
        <begin position="1078"/>
        <end position="1090"/>
    </location>
</feature>
<name>A0A6C1EF17_SACPS</name>
<dbReference type="Gene3D" id="2.30.29.30">
    <property type="entry name" value="Pleckstrin-homology domain (PH domain)/Phosphotyrosine-binding domain (PTB)"/>
    <property type="match status" value="1"/>
</dbReference>
<dbReference type="InterPro" id="IPR001849">
    <property type="entry name" value="PH_domain"/>
</dbReference>
<dbReference type="InterPro" id="IPR011993">
    <property type="entry name" value="PH-like_dom_sf"/>
</dbReference>